<feature type="domain" description="AB hydrolase-1" evidence="1">
    <location>
        <begin position="19"/>
        <end position="237"/>
    </location>
</feature>
<dbReference type="PRINTS" id="PR00111">
    <property type="entry name" value="ABHYDROLASE"/>
</dbReference>
<dbReference type="PANTHER" id="PTHR43433">
    <property type="entry name" value="HYDROLASE, ALPHA/BETA FOLD FAMILY PROTEIN"/>
    <property type="match status" value="1"/>
</dbReference>
<dbReference type="PANTHER" id="PTHR43433:SF5">
    <property type="entry name" value="AB HYDROLASE-1 DOMAIN-CONTAINING PROTEIN"/>
    <property type="match status" value="1"/>
</dbReference>
<dbReference type="InterPro" id="IPR029058">
    <property type="entry name" value="AB_hydrolase_fold"/>
</dbReference>
<dbReference type="InterPro" id="IPR050471">
    <property type="entry name" value="AB_hydrolase"/>
</dbReference>
<dbReference type="Proteomes" id="UP000053464">
    <property type="component" value="Unassembled WGS sequence"/>
</dbReference>
<dbReference type="EMBL" id="LBHB01000002">
    <property type="protein sequence ID" value="KLE34645.1"/>
    <property type="molecule type" value="Genomic_DNA"/>
</dbReference>
<dbReference type="InterPro" id="IPR000073">
    <property type="entry name" value="AB_hydrolase_1"/>
</dbReference>
<dbReference type="OrthoDB" id="5491135at2"/>
<dbReference type="AlphaFoldDB" id="A0A0G9MVD4"/>
<comment type="caution">
    <text evidence="2">The sequence shown here is derived from an EMBL/GenBank/DDBJ whole genome shotgun (WGS) entry which is preliminary data.</text>
</comment>
<protein>
    <recommendedName>
        <fullName evidence="1">AB hydrolase-1 domain-containing protein</fullName>
    </recommendedName>
</protein>
<dbReference type="STRING" id="1581420.AAW00_10730"/>
<keyword evidence="3" id="KW-1185">Reference proteome</keyword>
<name>A0A0G9MVD4_9SPHN</name>
<gene>
    <name evidence="2" type="ORF">AAW00_10730</name>
</gene>
<accession>A0A0G9MVD4</accession>
<evidence type="ECO:0000259" key="1">
    <source>
        <dbReference type="Pfam" id="PF12697"/>
    </source>
</evidence>
<sequence length="247" mass="26531">MKFSRARTNGVEIAEMLTFLPGLVCDSRMYARQVAAFPGALVVDGYGMADSITQMARVALAAADENGADRLDLFGHSMGGRVAMEVARMAPRRVRRLALVSTGVHSVGEGEPAKRAALQQVGYDHGFAALVDQWLPPMVAEANRDTPAYAEMREMSLSKGQALFDAQIRALLARPPIDDLLPHLTCPVLVMTGELDVWAPPSQHRAIADAVPDAELVVVPGAGHMIMREAPGEVNAAIARWLARPAD</sequence>
<dbReference type="Pfam" id="PF12697">
    <property type="entry name" value="Abhydrolase_6"/>
    <property type="match status" value="1"/>
</dbReference>
<organism evidence="2 3">
    <name type="scientific">Aurantiacibacter luteus</name>
    <dbReference type="NCBI Taxonomy" id="1581420"/>
    <lineage>
        <taxon>Bacteria</taxon>
        <taxon>Pseudomonadati</taxon>
        <taxon>Pseudomonadota</taxon>
        <taxon>Alphaproteobacteria</taxon>
        <taxon>Sphingomonadales</taxon>
        <taxon>Erythrobacteraceae</taxon>
        <taxon>Aurantiacibacter</taxon>
    </lineage>
</organism>
<evidence type="ECO:0000313" key="3">
    <source>
        <dbReference type="Proteomes" id="UP000053464"/>
    </source>
</evidence>
<dbReference type="PATRIC" id="fig|1581420.6.peg.2195"/>
<dbReference type="SUPFAM" id="SSF53474">
    <property type="entry name" value="alpha/beta-Hydrolases"/>
    <property type="match status" value="1"/>
</dbReference>
<evidence type="ECO:0000313" key="2">
    <source>
        <dbReference type="EMBL" id="KLE34645.1"/>
    </source>
</evidence>
<reference evidence="2 3" key="1">
    <citation type="submission" date="2015-04" db="EMBL/GenBank/DDBJ databases">
        <title>The draft genome sequence of Erythrobacter luteus KA37.</title>
        <authorList>
            <person name="Zhuang L."/>
            <person name="Liu Y."/>
            <person name="Shao Z."/>
        </authorList>
    </citation>
    <scope>NUCLEOTIDE SEQUENCE [LARGE SCALE GENOMIC DNA]</scope>
    <source>
        <strain evidence="2 3">KA37</strain>
    </source>
</reference>
<dbReference type="Gene3D" id="3.40.50.1820">
    <property type="entry name" value="alpha/beta hydrolase"/>
    <property type="match status" value="1"/>
</dbReference>
<proteinExistence type="predicted"/>